<reference evidence="2" key="1">
    <citation type="journal article" date="2022" name="bioRxiv">
        <title>Sequencing and chromosome-scale assembly of the giantPleurodeles waltlgenome.</title>
        <authorList>
            <person name="Brown T."/>
            <person name="Elewa A."/>
            <person name="Iarovenko S."/>
            <person name="Subramanian E."/>
            <person name="Araus A.J."/>
            <person name="Petzold A."/>
            <person name="Susuki M."/>
            <person name="Suzuki K.-i.T."/>
            <person name="Hayashi T."/>
            <person name="Toyoda A."/>
            <person name="Oliveira C."/>
            <person name="Osipova E."/>
            <person name="Leigh N.D."/>
            <person name="Simon A."/>
            <person name="Yun M.H."/>
        </authorList>
    </citation>
    <scope>NUCLEOTIDE SEQUENCE</scope>
    <source>
        <strain evidence="2">20211129_DDA</strain>
        <tissue evidence="2">Liver</tissue>
    </source>
</reference>
<sequence>MLRPVTSECKPSINLHSKAINGLTSGVTIDPTALVLLVAPKLLGTPSIQYTVYWCSRLSSDTALDSSAWRCPHETEESVPRCRGNQGAGACPTNPDVRIPGGRKSENGLRRRQEEDDGDAEDRKRMADGGAEESKGRPGNPDVPRKAADLVQERSREETRRNRHVPGGAWLSKVQSIFKGQRFETKKCWDRGEEGRDGEEGLGGEQLGAGREGMGENRERDIRDNNSSKS</sequence>
<protein>
    <submittedName>
        <fullName evidence="2">Uncharacterized protein</fullName>
    </submittedName>
</protein>
<proteinExistence type="predicted"/>
<gene>
    <name evidence="2" type="ORF">NDU88_001123</name>
</gene>
<accession>A0AAV7TJ82</accession>
<evidence type="ECO:0000256" key="1">
    <source>
        <dbReference type="SAM" id="MobiDB-lite"/>
    </source>
</evidence>
<feature type="compositionally biased region" description="Basic and acidic residues" evidence="1">
    <location>
        <begin position="143"/>
        <end position="160"/>
    </location>
</feature>
<keyword evidence="3" id="KW-1185">Reference proteome</keyword>
<comment type="caution">
    <text evidence="2">The sequence shown here is derived from an EMBL/GenBank/DDBJ whole genome shotgun (WGS) entry which is preliminary data.</text>
</comment>
<feature type="region of interest" description="Disordered" evidence="1">
    <location>
        <begin position="181"/>
        <end position="230"/>
    </location>
</feature>
<feature type="compositionally biased region" description="Basic and acidic residues" evidence="1">
    <location>
        <begin position="121"/>
        <end position="136"/>
    </location>
</feature>
<feature type="compositionally biased region" description="Basic and acidic residues" evidence="1">
    <location>
        <begin position="103"/>
        <end position="114"/>
    </location>
</feature>
<evidence type="ECO:0000313" key="3">
    <source>
        <dbReference type="Proteomes" id="UP001066276"/>
    </source>
</evidence>
<dbReference type="Proteomes" id="UP001066276">
    <property type="component" value="Chromosome 3_2"/>
</dbReference>
<feature type="compositionally biased region" description="Gly residues" evidence="1">
    <location>
        <begin position="203"/>
        <end position="212"/>
    </location>
</feature>
<dbReference type="AlphaFoldDB" id="A0AAV7TJ82"/>
<feature type="compositionally biased region" description="Basic and acidic residues" evidence="1">
    <location>
        <begin position="213"/>
        <end position="230"/>
    </location>
</feature>
<feature type="region of interest" description="Disordered" evidence="1">
    <location>
        <begin position="75"/>
        <end position="168"/>
    </location>
</feature>
<evidence type="ECO:0000313" key="2">
    <source>
        <dbReference type="EMBL" id="KAJ1175838.1"/>
    </source>
</evidence>
<organism evidence="2 3">
    <name type="scientific">Pleurodeles waltl</name>
    <name type="common">Iberian ribbed newt</name>
    <dbReference type="NCBI Taxonomy" id="8319"/>
    <lineage>
        <taxon>Eukaryota</taxon>
        <taxon>Metazoa</taxon>
        <taxon>Chordata</taxon>
        <taxon>Craniata</taxon>
        <taxon>Vertebrata</taxon>
        <taxon>Euteleostomi</taxon>
        <taxon>Amphibia</taxon>
        <taxon>Batrachia</taxon>
        <taxon>Caudata</taxon>
        <taxon>Salamandroidea</taxon>
        <taxon>Salamandridae</taxon>
        <taxon>Pleurodelinae</taxon>
        <taxon>Pleurodeles</taxon>
    </lineage>
</organism>
<name>A0AAV7TJ82_PLEWA</name>
<dbReference type="EMBL" id="JANPWB010000006">
    <property type="protein sequence ID" value="KAJ1175838.1"/>
    <property type="molecule type" value="Genomic_DNA"/>
</dbReference>
<feature type="compositionally biased region" description="Basic and acidic residues" evidence="1">
    <location>
        <begin position="181"/>
        <end position="199"/>
    </location>
</feature>